<dbReference type="CDD" id="cd00146">
    <property type="entry name" value="PKD"/>
    <property type="match status" value="2"/>
</dbReference>
<gene>
    <name evidence="3" type="ORF">D4L85_23595</name>
</gene>
<dbReference type="EMBL" id="CP032382">
    <property type="protein sequence ID" value="AYB33387.1"/>
    <property type="molecule type" value="Genomic_DNA"/>
</dbReference>
<reference evidence="4" key="1">
    <citation type="submission" date="2018-09" db="EMBL/GenBank/DDBJ databases">
        <title>Chryseolinea sp. KIS68-18 isolated from soil.</title>
        <authorList>
            <person name="Weon H.-Y."/>
            <person name="Kwon S.-W."/>
            <person name="Lee S.A."/>
        </authorList>
    </citation>
    <scope>NUCLEOTIDE SEQUENCE [LARGE SCALE GENOMIC DNA]</scope>
    <source>
        <strain evidence="4">KIS68-18</strain>
    </source>
</reference>
<dbReference type="PROSITE" id="PS51120">
    <property type="entry name" value="LDLRB"/>
    <property type="match status" value="2"/>
</dbReference>
<dbReference type="AlphaFoldDB" id="A0A385STB3"/>
<feature type="chain" id="PRO_5017180194" evidence="1">
    <location>
        <begin position="23"/>
        <end position="449"/>
    </location>
</feature>
<dbReference type="SUPFAM" id="SSF63829">
    <property type="entry name" value="Calcium-dependent phosphotriesterase"/>
    <property type="match status" value="1"/>
</dbReference>
<feature type="signal peptide" evidence="1">
    <location>
        <begin position="1"/>
        <end position="22"/>
    </location>
</feature>
<dbReference type="SMART" id="SM00135">
    <property type="entry name" value="LY"/>
    <property type="match status" value="5"/>
</dbReference>
<sequence>MKSKIYAYLALFLMFASVLSCKDDDDAVPQAAATFTADKSTAQVDESIQFTNNSENATAFKWSFGDGTTSKEVSPKKSYQTSGTYLVSLVSTGEGGSTISNLTITVVPTSLFTVETEDDLVALTPVQFTNASKGATSYLWSFGNAAGSTSTAENPTFTYLKAGTYKVTLKATSTEGSTTYEKQITVKAAVSEIYFSEISNELIKKLALDGSGTVTNFLDVAGMAGVGLAYDDVHGKIYFSDFNATDEGKIWSVNLDGTELTPIATGLVEPYGIALDVAGGKIYWVDEEDANGDGHVSRANLDGSDKEDIVTMASAQFRAVALDLKNSKMYFYEVNNEDLYMSDLDGGNATPILSGVYGYAILVDTEHDKIYFDEQNDAQLKRANLDGSNVEMVDDNGTRIYGMAIDSEKDKLYWSGRDSGTIEEADLDGANQVTLKSGLASPRGIFLRK</sequence>
<dbReference type="KEGG" id="chk:D4L85_23595"/>
<dbReference type="OrthoDB" id="1491481at2"/>
<dbReference type="Gene3D" id="2.60.40.10">
    <property type="entry name" value="Immunoglobulins"/>
    <property type="match status" value="1"/>
</dbReference>
<dbReference type="InterPro" id="IPR000033">
    <property type="entry name" value="LDLR_classB_rpt"/>
</dbReference>
<name>A0A385STB3_9BACT</name>
<dbReference type="Pfam" id="PF16472">
    <property type="entry name" value="DUF5050"/>
    <property type="match status" value="1"/>
</dbReference>
<evidence type="ECO:0000313" key="3">
    <source>
        <dbReference type="EMBL" id="AYB33387.1"/>
    </source>
</evidence>
<dbReference type="Pfam" id="PF18911">
    <property type="entry name" value="PKD_4"/>
    <property type="match status" value="1"/>
</dbReference>
<dbReference type="Gene3D" id="2.120.10.30">
    <property type="entry name" value="TolB, C-terminal domain"/>
    <property type="match status" value="2"/>
</dbReference>
<dbReference type="InterPro" id="IPR050778">
    <property type="entry name" value="Cueball_EGF_LRP_Nidogen"/>
</dbReference>
<dbReference type="PROSITE" id="PS51257">
    <property type="entry name" value="PROKAR_LIPOPROTEIN"/>
    <property type="match status" value="1"/>
</dbReference>
<accession>A0A385STB3</accession>
<dbReference type="SMART" id="SM00089">
    <property type="entry name" value="PKD"/>
    <property type="match status" value="2"/>
</dbReference>
<dbReference type="Pfam" id="PF00801">
    <property type="entry name" value="PKD"/>
    <property type="match status" value="1"/>
</dbReference>
<dbReference type="SUPFAM" id="SSF49299">
    <property type="entry name" value="PKD domain"/>
    <property type="match status" value="2"/>
</dbReference>
<keyword evidence="4" id="KW-1185">Reference proteome</keyword>
<dbReference type="InterPro" id="IPR022409">
    <property type="entry name" value="PKD/Chitinase_dom"/>
</dbReference>
<feature type="domain" description="PKD" evidence="2">
    <location>
        <begin position="130"/>
        <end position="193"/>
    </location>
</feature>
<organism evidence="3 4">
    <name type="scientific">Chryseolinea soli</name>
    <dbReference type="NCBI Taxonomy" id="2321403"/>
    <lineage>
        <taxon>Bacteria</taxon>
        <taxon>Pseudomonadati</taxon>
        <taxon>Bacteroidota</taxon>
        <taxon>Cytophagia</taxon>
        <taxon>Cytophagales</taxon>
        <taxon>Fulvivirgaceae</taxon>
        <taxon>Chryseolinea</taxon>
    </lineage>
</organism>
<dbReference type="Proteomes" id="UP000266183">
    <property type="component" value="Chromosome"/>
</dbReference>
<dbReference type="InterPro" id="IPR035986">
    <property type="entry name" value="PKD_dom_sf"/>
</dbReference>
<feature type="domain" description="PKD" evidence="2">
    <location>
        <begin position="52"/>
        <end position="106"/>
    </location>
</feature>
<proteinExistence type="predicted"/>
<evidence type="ECO:0000313" key="4">
    <source>
        <dbReference type="Proteomes" id="UP000266183"/>
    </source>
</evidence>
<dbReference type="InterPro" id="IPR011042">
    <property type="entry name" value="6-blade_b-propeller_TolB-like"/>
</dbReference>
<dbReference type="InterPro" id="IPR032485">
    <property type="entry name" value="LRP1-like_beta_prop"/>
</dbReference>
<dbReference type="PANTHER" id="PTHR46513:SF41">
    <property type="entry name" value="LOW-DENSITY LIPOPROTEIN RECEPTOR-RELATED PROTEIN"/>
    <property type="match status" value="1"/>
</dbReference>
<evidence type="ECO:0000259" key="2">
    <source>
        <dbReference type="PROSITE" id="PS50093"/>
    </source>
</evidence>
<dbReference type="PROSITE" id="PS50093">
    <property type="entry name" value="PKD"/>
    <property type="match status" value="2"/>
</dbReference>
<evidence type="ECO:0000256" key="1">
    <source>
        <dbReference type="SAM" id="SignalP"/>
    </source>
</evidence>
<dbReference type="InterPro" id="IPR013783">
    <property type="entry name" value="Ig-like_fold"/>
</dbReference>
<dbReference type="PANTHER" id="PTHR46513">
    <property type="entry name" value="VITELLOGENIN RECEPTOR-LIKE PROTEIN-RELATED-RELATED"/>
    <property type="match status" value="1"/>
</dbReference>
<keyword evidence="1" id="KW-0732">Signal</keyword>
<protein>
    <submittedName>
        <fullName evidence="3">PKD domain-containing protein</fullName>
    </submittedName>
</protein>
<dbReference type="RefSeq" id="WP_119756624.1">
    <property type="nucleotide sequence ID" value="NZ_CP032382.1"/>
</dbReference>
<dbReference type="InterPro" id="IPR000601">
    <property type="entry name" value="PKD_dom"/>
</dbReference>